<evidence type="ECO:0000313" key="4">
    <source>
        <dbReference type="Proteomes" id="UP001153678"/>
    </source>
</evidence>
<dbReference type="EMBL" id="CAMKVN010000288">
    <property type="protein sequence ID" value="CAI2166244.1"/>
    <property type="molecule type" value="Genomic_DNA"/>
</dbReference>
<sequence>MKISLSLMFALCLIFTVVFAAPIAKKEDDDDFEMQGGGGRNLDCHTPEGQSKFRCR</sequence>
<evidence type="ECO:0000256" key="2">
    <source>
        <dbReference type="SAM" id="SignalP"/>
    </source>
</evidence>
<keyword evidence="4" id="KW-1185">Reference proteome</keyword>
<dbReference type="OrthoDB" id="10315604at2759"/>
<feature type="signal peptide" evidence="2">
    <location>
        <begin position="1"/>
        <end position="20"/>
    </location>
</feature>
<feature type="chain" id="PRO_5040933858" evidence="2">
    <location>
        <begin position="21"/>
        <end position="56"/>
    </location>
</feature>
<organism evidence="3 4">
    <name type="scientific">Funneliformis geosporum</name>
    <dbReference type="NCBI Taxonomy" id="1117311"/>
    <lineage>
        <taxon>Eukaryota</taxon>
        <taxon>Fungi</taxon>
        <taxon>Fungi incertae sedis</taxon>
        <taxon>Mucoromycota</taxon>
        <taxon>Glomeromycotina</taxon>
        <taxon>Glomeromycetes</taxon>
        <taxon>Glomerales</taxon>
        <taxon>Glomeraceae</taxon>
        <taxon>Funneliformis</taxon>
    </lineage>
</organism>
<feature type="region of interest" description="Disordered" evidence="1">
    <location>
        <begin position="29"/>
        <end position="56"/>
    </location>
</feature>
<dbReference type="Proteomes" id="UP001153678">
    <property type="component" value="Unassembled WGS sequence"/>
</dbReference>
<gene>
    <name evidence="3" type="ORF">FWILDA_LOCUS2477</name>
</gene>
<proteinExistence type="predicted"/>
<protein>
    <submittedName>
        <fullName evidence="3">19311_t:CDS:1</fullName>
    </submittedName>
</protein>
<dbReference type="AlphaFoldDB" id="A0A9W4SF91"/>
<keyword evidence="2" id="KW-0732">Signal</keyword>
<evidence type="ECO:0000256" key="1">
    <source>
        <dbReference type="SAM" id="MobiDB-lite"/>
    </source>
</evidence>
<comment type="caution">
    <text evidence="3">The sequence shown here is derived from an EMBL/GenBank/DDBJ whole genome shotgun (WGS) entry which is preliminary data.</text>
</comment>
<reference evidence="3" key="1">
    <citation type="submission" date="2022-08" db="EMBL/GenBank/DDBJ databases">
        <authorList>
            <person name="Kallberg Y."/>
            <person name="Tangrot J."/>
            <person name="Rosling A."/>
        </authorList>
    </citation>
    <scope>NUCLEOTIDE SEQUENCE</scope>
    <source>
        <strain evidence="3">Wild A</strain>
    </source>
</reference>
<accession>A0A9W4SF91</accession>
<evidence type="ECO:0000313" key="3">
    <source>
        <dbReference type="EMBL" id="CAI2166244.1"/>
    </source>
</evidence>
<name>A0A9W4SF91_9GLOM</name>